<organism evidence="1 2">
    <name type="scientific">Parabacteroides distasonis</name>
    <dbReference type="NCBI Taxonomy" id="823"/>
    <lineage>
        <taxon>Bacteria</taxon>
        <taxon>Pseudomonadati</taxon>
        <taxon>Bacteroidota</taxon>
        <taxon>Bacteroidia</taxon>
        <taxon>Bacteroidales</taxon>
        <taxon>Tannerellaceae</taxon>
        <taxon>Parabacteroides</taxon>
    </lineage>
</organism>
<gene>
    <name evidence="1" type="ORF">DW782_06845</name>
</gene>
<sequence length="61" mass="6963">MTSVGENPTYFRTFAADRKQVDFGREKGVFPLVLIQVKSAAKQTVFGLKNKRKKTFLPFKP</sequence>
<comment type="caution">
    <text evidence="1">The sequence shown here is derived from an EMBL/GenBank/DDBJ whole genome shotgun (WGS) entry which is preliminary data.</text>
</comment>
<proteinExistence type="predicted"/>
<accession>A0A3R6GXT2</accession>
<dbReference type="AlphaFoldDB" id="A0A3R6GXT2"/>
<name>A0A3R6GXT2_PARDI</name>
<evidence type="ECO:0000313" key="1">
    <source>
        <dbReference type="EMBL" id="RHD76469.1"/>
    </source>
</evidence>
<evidence type="ECO:0000313" key="2">
    <source>
        <dbReference type="Proteomes" id="UP000284660"/>
    </source>
</evidence>
<reference evidence="1 2" key="1">
    <citation type="submission" date="2018-08" db="EMBL/GenBank/DDBJ databases">
        <title>A genome reference for cultivated species of the human gut microbiota.</title>
        <authorList>
            <person name="Zou Y."/>
            <person name="Xue W."/>
            <person name="Luo G."/>
        </authorList>
    </citation>
    <scope>NUCLEOTIDE SEQUENCE [LARGE SCALE GENOMIC DNA]</scope>
    <source>
        <strain evidence="1 2">AM30-4</strain>
    </source>
</reference>
<dbReference type="EMBL" id="QSJN01000003">
    <property type="protein sequence ID" value="RHD76469.1"/>
    <property type="molecule type" value="Genomic_DNA"/>
</dbReference>
<dbReference type="Proteomes" id="UP000284660">
    <property type="component" value="Unassembled WGS sequence"/>
</dbReference>
<protein>
    <submittedName>
        <fullName evidence="1">Uncharacterized protein</fullName>
    </submittedName>
</protein>